<evidence type="ECO:0000256" key="1">
    <source>
        <dbReference type="SAM" id="Coils"/>
    </source>
</evidence>
<evidence type="ECO:0000259" key="2">
    <source>
        <dbReference type="Pfam" id="PF20155"/>
    </source>
</evidence>
<name>A0A1M6G7M4_9FLAO</name>
<feature type="coiled-coil region" evidence="1">
    <location>
        <begin position="1083"/>
        <end position="1175"/>
    </location>
</feature>
<feature type="coiled-coil region" evidence="1">
    <location>
        <begin position="934"/>
        <end position="1004"/>
    </location>
</feature>
<evidence type="ECO:0000313" key="3">
    <source>
        <dbReference type="EMBL" id="SHJ05985.1"/>
    </source>
</evidence>
<dbReference type="OrthoDB" id="1219342at2"/>
<feature type="coiled-coil region" evidence="1">
    <location>
        <begin position="375"/>
        <end position="406"/>
    </location>
</feature>
<dbReference type="RefSeq" id="WP_073180255.1">
    <property type="nucleotide sequence ID" value="NZ_FQYI01000008.1"/>
</dbReference>
<feature type="domain" description="Tape measure protein N-terminal" evidence="2">
    <location>
        <begin position="80"/>
        <end position="265"/>
    </location>
</feature>
<dbReference type="EMBL" id="FQYI01000008">
    <property type="protein sequence ID" value="SHJ05985.1"/>
    <property type="molecule type" value="Genomic_DNA"/>
</dbReference>
<sequence>MSALDFEALLKTQDFEAGIKRIQDDIRRLTSNTEKDASKIDQSFRSAAGGANELDRALKKMQAGLAAYFSVSALKSFADQVINIRGEFQKTEIAFATMLGSGEKAKSLMNDMVQLAAKTPFSLQDVSNGAKQLLAFQVPAEEVVDTLTRMGNIAAGLSVPIERINLVYGQVKAKGRLMGDDLRQFTEAGIPMVAELAKKFDTTTAAISKMVSEGKIGFNDVKDVLFSMTDEGGMFFNLMEKQSASLSGRISNLGDAWDQMLNKIGEANEGILNDAIEEVTYLVEHYEGVIQVIEGLVVAYGAYRAALIVTSLTAKVAATSEASLTAVQQLSTGAKIAATEAQKALNATILANPYALAMAALAGLLYVIYNFTTQATLAEEAQERMNKRLSEAKQTTEEQKAKIESLVTAIKSENTTNEERERLLKQIHTISNGRLSQLSVEAIRTGKATAAINDYVNALDREARAKAMLDIKADNYKKIAELELKKEEYKKGNYKLTEAAGSMLNTNTYRDKNGKVTGASIWAGITDKFDVQLSRIADAEIETYKKQSKKIDKWVDKNAKDVANSISKSTDTITNSVESSVEKNKEKTKNAARTTERQLAEIYPKGSIKELQERAQLIQEAVDLAVDDKVKLRGKDKYGDHYLTGEVISMQRAYERIAEINEQIRRLQSQSLEERINEAKRQIEVRDKLLQQGYSKESVDEMFPEVKDKTFESYLKDLQKSLENVSTAQAAQELARLQDIIDEWQGNKTFIDGINEGIEKLKKQFEGEELISRLEELKKSATYNGKAPTESQRNEADKIFRKAQEEEIRRQQDAYDQMLKDQQTFLEKQKALDEKYARMRSMAKTDLEKAKIEEAYKKEAGALASEMLKASNDWSLAFGNLEGLSRDAIERLIKRFEEFRRANKENLSPSEIRELNGAIERLKRQATANPFRNLINSIRNYAKANEEAAQAKQELLEAEEEYNKAVGTYGNKSEQAVSASRKLANAQENLSQKQQAQAESLQQMGFAWQNTAKWIQRAREAVNVWADAFGGLSEAAQNTMDDIFGIMESLDEGFQSYMNGDVVGMVLSIVKSIGLVVKALNGEKKKERQIKQMAIEVNKLKTEYEALGHAVERALGSNVYAAQQEQIKNLQKQLEVVQQMRKKEDEKKKTDKNKLNDYDSQILSLQKQIEDIQNSIVRNILQTDAKDAASKLGDALVDAFSRGEDASKNMRDVANNMIKDIVKNALKMRLETAMKPLLDSLLSQMGFDEKGVGSFKGLSPEQIKEFQNQVVAISQQQQAFLEAYQQLFQGLEDGNLQGLKGAIQGVTEKTAGGIEAQMNAMRVNQVSGLEVMRSSLLQLSQIEANTRNLIEIRKDLKELNQKTKQGLAGI</sequence>
<dbReference type="PANTHER" id="PTHR38812:SF2">
    <property type="entry name" value="MU-LIKE PROPHAGE FLUMU PROTEIN GP42"/>
    <property type="match status" value="1"/>
</dbReference>
<feature type="coiled-coil region" evidence="1">
    <location>
        <begin position="608"/>
        <end position="689"/>
    </location>
</feature>
<dbReference type="Proteomes" id="UP000184335">
    <property type="component" value="Unassembled WGS sequence"/>
</dbReference>
<accession>A0A1M6G7M4</accession>
<dbReference type="STRING" id="1118202.SAMN05443429_10890"/>
<gene>
    <name evidence="3" type="ORF">SAMN05443429_10890</name>
</gene>
<keyword evidence="4" id="KW-1185">Reference proteome</keyword>
<dbReference type="InterPro" id="IPR053058">
    <property type="entry name" value="Mulikevirus_tape_measure"/>
</dbReference>
<dbReference type="Pfam" id="PF20155">
    <property type="entry name" value="TMP_3"/>
    <property type="match status" value="1"/>
</dbReference>
<dbReference type="PANTHER" id="PTHR38812">
    <property type="entry name" value="MU-LIKE PROPHAGE FLUMU PROTEIN GP42"/>
    <property type="match status" value="1"/>
</dbReference>
<protein>
    <submittedName>
        <fullName evidence="3">Tape measure domain-containing protein</fullName>
    </submittedName>
</protein>
<evidence type="ECO:0000313" key="4">
    <source>
        <dbReference type="Proteomes" id="UP000184335"/>
    </source>
</evidence>
<proteinExistence type="predicted"/>
<organism evidence="3 4">
    <name type="scientific">Cruoricaptor ignavus</name>
    <dbReference type="NCBI Taxonomy" id="1118202"/>
    <lineage>
        <taxon>Bacteria</taxon>
        <taxon>Pseudomonadati</taxon>
        <taxon>Bacteroidota</taxon>
        <taxon>Flavobacteriia</taxon>
        <taxon>Flavobacteriales</taxon>
        <taxon>Weeksellaceae</taxon>
        <taxon>Cruoricaptor</taxon>
    </lineage>
</organism>
<keyword evidence="1" id="KW-0175">Coiled coil</keyword>
<dbReference type="NCBIfam" id="TIGR02675">
    <property type="entry name" value="tape_meas_nterm"/>
    <property type="match status" value="1"/>
</dbReference>
<reference evidence="3 4" key="1">
    <citation type="submission" date="2016-11" db="EMBL/GenBank/DDBJ databases">
        <authorList>
            <person name="Jaros S."/>
            <person name="Januszkiewicz K."/>
            <person name="Wedrychowicz H."/>
        </authorList>
    </citation>
    <scope>NUCLEOTIDE SEQUENCE [LARGE SCALE GENOMIC DNA]</scope>
    <source>
        <strain evidence="3 4">DSM 25479</strain>
    </source>
</reference>
<dbReference type="InterPro" id="IPR013491">
    <property type="entry name" value="Tape_meas_N"/>
</dbReference>